<dbReference type="Pfam" id="PF04598">
    <property type="entry name" value="Gasdermin"/>
    <property type="match status" value="1"/>
</dbReference>
<comment type="subcellular location">
    <subcellularLocation>
        <location evidence="2">Cell membrane</location>
        <topology evidence="2">Multi-pass membrane protein</topology>
    </subcellularLocation>
    <subcellularLocation>
        <location evidence="1">Cytoplasm</location>
    </subcellularLocation>
</comment>
<evidence type="ECO:0000256" key="8">
    <source>
        <dbReference type="ARBA" id="ARBA00022692"/>
    </source>
</evidence>
<keyword evidence="5" id="KW-1003">Cell membrane</keyword>
<proteinExistence type="inferred from homology"/>
<dbReference type="GO" id="GO:0005886">
    <property type="term" value="C:plasma membrane"/>
    <property type="evidence" value="ECO:0007669"/>
    <property type="project" value="UniProtKB-SubCell"/>
</dbReference>
<evidence type="ECO:0000256" key="2">
    <source>
        <dbReference type="ARBA" id="ARBA00004651"/>
    </source>
</evidence>
<comment type="similarity">
    <text evidence="3">Belongs to the gasdermin family.</text>
</comment>
<evidence type="ECO:0000256" key="6">
    <source>
        <dbReference type="ARBA" id="ARBA00022490"/>
    </source>
</evidence>
<name>A0A3B4BUZ9_PYGNA</name>
<evidence type="ECO:0000256" key="7">
    <source>
        <dbReference type="ARBA" id="ARBA00022590"/>
    </source>
</evidence>
<dbReference type="GO" id="GO:0070269">
    <property type="term" value="P:pyroptotic inflammatory response"/>
    <property type="evidence" value="ECO:0007669"/>
    <property type="project" value="Ensembl"/>
</dbReference>
<evidence type="ECO:0000256" key="10">
    <source>
        <dbReference type="ARBA" id="ARBA00023139"/>
    </source>
</evidence>
<dbReference type="GO" id="GO:0005737">
    <property type="term" value="C:cytoplasm"/>
    <property type="evidence" value="ECO:0007669"/>
    <property type="project" value="UniProtKB-SubCell"/>
</dbReference>
<evidence type="ECO:0000256" key="9">
    <source>
        <dbReference type="ARBA" id="ARBA00023136"/>
    </source>
</evidence>
<keyword evidence="6" id="KW-0963">Cytoplasm</keyword>
<dbReference type="GO" id="GO:0012501">
    <property type="term" value="P:programmed cell death"/>
    <property type="evidence" value="ECO:0007669"/>
    <property type="project" value="UniProtKB-KW"/>
</dbReference>
<dbReference type="OMA" id="FISALAX"/>
<reference evidence="14" key="3">
    <citation type="submission" date="2025-09" db="UniProtKB">
        <authorList>
            <consortium name="Ensembl"/>
        </authorList>
    </citation>
    <scope>IDENTIFICATION</scope>
</reference>
<feature type="domain" description="Gasdermin PUB" evidence="13">
    <location>
        <begin position="267"/>
        <end position="449"/>
    </location>
</feature>
<dbReference type="RefSeq" id="XP_037392708.1">
    <property type="nucleotide sequence ID" value="XM_037536811.1"/>
</dbReference>
<dbReference type="Proteomes" id="UP001501920">
    <property type="component" value="Chromosome 3"/>
</dbReference>
<dbReference type="CTD" id="335722"/>
<evidence type="ECO:0000313" key="15">
    <source>
        <dbReference type="Proteomes" id="UP001501920"/>
    </source>
</evidence>
<dbReference type="GeneTree" id="ENSGT00940000155880"/>
<protein>
    <recommendedName>
        <fullName evidence="16">Gasdermin Eb</fullName>
    </recommendedName>
</protein>
<keyword evidence="15" id="KW-1185">Reference proteome</keyword>
<organism evidence="14 15">
    <name type="scientific">Pygocentrus nattereri</name>
    <name type="common">Red-bellied piranha</name>
    <dbReference type="NCBI Taxonomy" id="42514"/>
    <lineage>
        <taxon>Eukaryota</taxon>
        <taxon>Metazoa</taxon>
        <taxon>Chordata</taxon>
        <taxon>Craniata</taxon>
        <taxon>Vertebrata</taxon>
        <taxon>Euteleostomi</taxon>
        <taxon>Actinopterygii</taxon>
        <taxon>Neopterygii</taxon>
        <taxon>Teleostei</taxon>
        <taxon>Ostariophysi</taxon>
        <taxon>Characiformes</taxon>
        <taxon>Characoidei</taxon>
        <taxon>Pygocentrus</taxon>
    </lineage>
</organism>
<evidence type="ECO:0000256" key="4">
    <source>
        <dbReference type="ARBA" id="ARBA00022452"/>
    </source>
</evidence>
<evidence type="ECO:0000313" key="14">
    <source>
        <dbReference type="Ensembl" id="ENSPNAP00000002406.2"/>
    </source>
</evidence>
<evidence type="ECO:0008006" key="16">
    <source>
        <dbReference type="Google" id="ProtNLM"/>
    </source>
</evidence>
<reference evidence="14 15" key="1">
    <citation type="submission" date="2020-10" db="EMBL/GenBank/DDBJ databases">
        <title>Pygocentrus nattereri (red-bellied piranha) genome, fPygNat1, primary haplotype.</title>
        <authorList>
            <person name="Myers G."/>
            <person name="Meyer A."/>
            <person name="Karagic N."/>
            <person name="Pippel M."/>
            <person name="Winkler S."/>
            <person name="Tracey A."/>
            <person name="Wood J."/>
            <person name="Formenti G."/>
            <person name="Howe K."/>
            <person name="Fedrigo O."/>
            <person name="Jarvis E.D."/>
        </authorList>
    </citation>
    <scope>NUCLEOTIDE SEQUENCE [LARGE SCALE GENOMIC DNA]</scope>
</reference>
<keyword evidence="4" id="KW-1134">Transmembrane beta strand</keyword>
<evidence type="ECO:0000259" key="13">
    <source>
        <dbReference type="Pfam" id="PF17708"/>
    </source>
</evidence>
<dbReference type="GO" id="GO:0042472">
    <property type="term" value="P:inner ear morphogenesis"/>
    <property type="evidence" value="ECO:0007669"/>
    <property type="project" value="Ensembl"/>
</dbReference>
<dbReference type="STRING" id="42514.ENSPNAP00000002406"/>
<dbReference type="PANTHER" id="PTHR15207:SF3">
    <property type="entry name" value="DEAFNESS, AUTOSOMAL DOMINANT 5-RELATED"/>
    <property type="match status" value="1"/>
</dbReference>
<keyword evidence="8" id="KW-0812">Transmembrane</keyword>
<dbReference type="GeneID" id="108441523"/>
<feature type="domain" description="Gasdermin pore forming" evidence="12">
    <location>
        <begin position="1"/>
        <end position="244"/>
    </location>
</feature>
<evidence type="ECO:0000256" key="11">
    <source>
        <dbReference type="ARBA" id="ARBA00023288"/>
    </source>
</evidence>
<evidence type="ECO:0000259" key="12">
    <source>
        <dbReference type="Pfam" id="PF04598"/>
    </source>
</evidence>
<keyword evidence="10" id="KW-0564">Palmitate</keyword>
<dbReference type="Ensembl" id="ENSPNAT00000010488.2">
    <property type="protein sequence ID" value="ENSPNAP00000002406.2"/>
    <property type="gene ID" value="ENSPNAG00000005128.2"/>
</dbReference>
<keyword evidence="9" id="KW-0472">Membrane</keyword>
<evidence type="ECO:0000256" key="3">
    <source>
        <dbReference type="ARBA" id="ARBA00009279"/>
    </source>
</evidence>
<dbReference type="PANTHER" id="PTHR15207">
    <property type="entry name" value="NONSYNDROMIC HEARING IMPAIRMENT PROTEIN"/>
    <property type="match status" value="1"/>
</dbReference>
<evidence type="ECO:0000256" key="5">
    <source>
        <dbReference type="ARBA" id="ARBA00022475"/>
    </source>
</evidence>
<reference evidence="14" key="2">
    <citation type="submission" date="2025-08" db="UniProtKB">
        <authorList>
            <consortium name="Ensembl"/>
        </authorList>
    </citation>
    <scope>IDENTIFICATION</scope>
</reference>
<keyword evidence="11" id="KW-0449">Lipoprotein</keyword>
<dbReference type="InterPro" id="IPR041263">
    <property type="entry name" value="Gasdermin_PUB"/>
</dbReference>
<dbReference type="InterPro" id="IPR042377">
    <property type="entry name" value="GSDME"/>
</dbReference>
<dbReference type="Pfam" id="PF17708">
    <property type="entry name" value="Gasdermin_C"/>
    <property type="match status" value="1"/>
</dbReference>
<keyword evidence="7" id="KW-1210">Necrosis</keyword>
<dbReference type="GO" id="GO:0009617">
    <property type="term" value="P:response to bacterium"/>
    <property type="evidence" value="ECO:0007669"/>
    <property type="project" value="Ensembl"/>
</dbReference>
<evidence type="ECO:0000256" key="1">
    <source>
        <dbReference type="ARBA" id="ARBA00004496"/>
    </source>
</evidence>
<sequence>MFAKATSKFVSEIDPDGCLIPVSRLNELDNLTVLSLVIKHKRFWFWQRPKYLPTDFTLSDLLLGEKDIDPGIIETDFLKYNSTLENTTTGGAEAGFGSSNINVAGKGSSKLASSFGNLKKQEVDVRKLLDESKDRVLDMQHSLVQQTREKRREVFTLVKERIVTTQVCTITEELQEGGTCGAFLGLPLPKKIQVSVKNGSHQSDSNVSVEIPAKTALAYCVIDLNVKSTGHFELCLLPDTYGGFVVDGSEKTCENKVYATPPEPPNKQLQRELDKLQSQFTLLSGLPASMRSSLFQQLTLLLKDKTAISALDLALEDLYSGKKPDLNTLDNAASLKAAVQTTIELLQGSKGADQAPLKSTSSEEQLEPSALTATHVITSALEEMTDSTLSALESCSSPSSIQALHSLVQNVVENRKCSLKDSSLAVLAEEDTYSKVKELFGSSNITLCKEEDTVCAEIGSHQGHVLLILCIAICGLASLVTPV</sequence>
<accession>A0A3B4BUZ9</accession>
<dbReference type="AlphaFoldDB" id="A0A3B4BUZ9"/>
<dbReference type="InterPro" id="IPR040460">
    <property type="entry name" value="Gasdermin_pore"/>
</dbReference>